<evidence type="ECO:0000313" key="10">
    <source>
        <dbReference type="Proteomes" id="UP000216943"/>
    </source>
</evidence>
<evidence type="ECO:0000256" key="2">
    <source>
        <dbReference type="ARBA" id="ARBA00005262"/>
    </source>
</evidence>
<feature type="transmembrane region" description="Helical" evidence="7">
    <location>
        <begin position="128"/>
        <end position="151"/>
    </location>
</feature>
<evidence type="ECO:0000256" key="7">
    <source>
        <dbReference type="SAM" id="Phobius"/>
    </source>
</evidence>
<dbReference type="EMBL" id="NQNY01000004">
    <property type="protein sequence ID" value="PAK21498.1"/>
    <property type="molecule type" value="Genomic_DNA"/>
</dbReference>
<dbReference type="Proteomes" id="UP000217033">
    <property type="component" value="Unassembled WGS sequence"/>
</dbReference>
<feature type="transmembrane region" description="Helical" evidence="7">
    <location>
        <begin position="171"/>
        <end position="196"/>
    </location>
</feature>
<comment type="similarity">
    <text evidence="2">Belongs to the chromate ion transporter (CHR) (TC 2.A.51) family.</text>
</comment>
<sequence>MFIALLVSLPYTVFVSLVVFGGGQVFMPMFQNMWNFLASTFNIPIDPETINNIFVVGNLTPGVFSTQLSIFTGILISQGQWWGYLAMFLTYAVFVLPATIIMIISMAIVKKIEHNRFLVLSIKYMKPVIAGIIIALVIQLLIGLLLPFVSFNKSIDQYIVYKDPSNLNSDASFFVGWRLYVLPVYLILAIGGSLLISGKYKKHLLISIFYSLALAFLFFQPWLA</sequence>
<reference evidence="9" key="2">
    <citation type="submission" date="2017-08" db="EMBL/GenBank/DDBJ databases">
        <authorList>
            <person name="de Groot N.N."/>
        </authorList>
    </citation>
    <scope>NUCLEOTIDE SEQUENCE [LARGE SCALE GENOMIC DNA]</scope>
    <source>
        <strain evidence="9">723</strain>
    </source>
</reference>
<keyword evidence="6 7" id="KW-0472">Membrane</keyword>
<evidence type="ECO:0000313" key="11">
    <source>
        <dbReference type="Proteomes" id="UP000217033"/>
    </source>
</evidence>
<keyword evidence="3" id="KW-1003">Cell membrane</keyword>
<organism evidence="9 10">
    <name type="scientific">Mycoplasmopsis agassizii</name>
    <dbReference type="NCBI Taxonomy" id="33922"/>
    <lineage>
        <taxon>Bacteria</taxon>
        <taxon>Bacillati</taxon>
        <taxon>Mycoplasmatota</taxon>
        <taxon>Mycoplasmoidales</taxon>
        <taxon>Metamycoplasmataceae</taxon>
        <taxon>Mycoplasmopsis</taxon>
    </lineage>
</organism>
<dbReference type="RefSeq" id="WP_084232842.1">
    <property type="nucleotide sequence ID" value="NZ_CP166874.1"/>
</dbReference>
<evidence type="ECO:0000256" key="1">
    <source>
        <dbReference type="ARBA" id="ARBA00004651"/>
    </source>
</evidence>
<protein>
    <submittedName>
        <fullName evidence="9">Uncharacterized protein</fullName>
    </submittedName>
</protein>
<evidence type="ECO:0000256" key="3">
    <source>
        <dbReference type="ARBA" id="ARBA00022475"/>
    </source>
</evidence>
<dbReference type="OrthoDB" id="401329at2"/>
<dbReference type="GO" id="GO:0015109">
    <property type="term" value="F:chromate transmembrane transporter activity"/>
    <property type="evidence" value="ECO:0007669"/>
    <property type="project" value="InterPro"/>
</dbReference>
<evidence type="ECO:0000313" key="9">
    <source>
        <dbReference type="EMBL" id="PAK21498.1"/>
    </source>
</evidence>
<gene>
    <name evidence="8" type="ORF">CJF60_03355</name>
    <name evidence="9" type="ORF">CJJ23_01760</name>
</gene>
<feature type="transmembrane region" description="Helical" evidence="7">
    <location>
        <begin position="203"/>
        <end position="223"/>
    </location>
</feature>
<evidence type="ECO:0000256" key="6">
    <source>
        <dbReference type="ARBA" id="ARBA00023136"/>
    </source>
</evidence>
<name>A0A1W1X882_9BACT</name>
<comment type="caution">
    <text evidence="9">The sequence shown here is derived from an EMBL/GenBank/DDBJ whole genome shotgun (WGS) entry which is preliminary data.</text>
</comment>
<dbReference type="InterPro" id="IPR003370">
    <property type="entry name" value="Chromate_transpt"/>
</dbReference>
<comment type="subcellular location">
    <subcellularLocation>
        <location evidence="1">Cell membrane</location>
        <topology evidence="1">Multi-pass membrane protein</topology>
    </subcellularLocation>
</comment>
<evidence type="ECO:0000256" key="4">
    <source>
        <dbReference type="ARBA" id="ARBA00022692"/>
    </source>
</evidence>
<dbReference type="GO" id="GO:0005886">
    <property type="term" value="C:plasma membrane"/>
    <property type="evidence" value="ECO:0007669"/>
    <property type="project" value="UniProtKB-SubCell"/>
</dbReference>
<keyword evidence="11" id="KW-1185">Reference proteome</keyword>
<proteinExistence type="inferred from homology"/>
<evidence type="ECO:0000313" key="8">
    <source>
        <dbReference type="EMBL" id="PAF54748.1"/>
    </source>
</evidence>
<keyword evidence="5 7" id="KW-1133">Transmembrane helix</keyword>
<dbReference type="Pfam" id="PF02417">
    <property type="entry name" value="Chromate_transp"/>
    <property type="match status" value="1"/>
</dbReference>
<accession>A0A1W1X882</accession>
<dbReference type="AlphaFoldDB" id="A0A1W1X882"/>
<reference evidence="10 11" key="1">
    <citation type="submission" date="2017-08" db="EMBL/GenBank/DDBJ databases">
        <authorList>
            <person name="Alvarez-Ponce D."/>
            <person name="Weitzman C.L."/>
            <person name="Tillett R.L."/>
            <person name="Sandmeier F.C."/>
            <person name="Tracy C.R."/>
        </authorList>
    </citation>
    <scope>NUCLEOTIDE SEQUENCE [LARGE SCALE GENOMIC DNA]</scope>
    <source>
        <strain evidence="10">723</strain>
        <strain evidence="8 11">PS6</strain>
    </source>
</reference>
<feature type="transmembrane region" description="Helical" evidence="7">
    <location>
        <begin position="81"/>
        <end position="108"/>
    </location>
</feature>
<keyword evidence="4 7" id="KW-0812">Transmembrane</keyword>
<dbReference type="Proteomes" id="UP000216943">
    <property type="component" value="Unassembled WGS sequence"/>
</dbReference>
<dbReference type="STRING" id="33922.SAMN02745179_01001"/>
<evidence type="ECO:0000256" key="5">
    <source>
        <dbReference type="ARBA" id="ARBA00022989"/>
    </source>
</evidence>
<dbReference type="EMBL" id="NQMN01000002">
    <property type="protein sequence ID" value="PAF54748.1"/>
    <property type="molecule type" value="Genomic_DNA"/>
</dbReference>